<dbReference type="RefSeq" id="WP_186930312.1">
    <property type="nucleotide sequence ID" value="NZ_JACOOJ010000022.1"/>
</dbReference>
<evidence type="ECO:0000313" key="2">
    <source>
        <dbReference type="Proteomes" id="UP000651475"/>
    </source>
</evidence>
<evidence type="ECO:0000313" key="1">
    <source>
        <dbReference type="EMBL" id="MBC5633604.1"/>
    </source>
</evidence>
<organism evidence="1 2">
    <name type="scientific">Parabacteroides hominis</name>
    <dbReference type="NCBI Taxonomy" id="2763057"/>
    <lineage>
        <taxon>Bacteria</taxon>
        <taxon>Pseudomonadati</taxon>
        <taxon>Bacteroidota</taxon>
        <taxon>Bacteroidia</taxon>
        <taxon>Bacteroidales</taxon>
        <taxon>Tannerellaceae</taxon>
        <taxon>Parabacteroides</taxon>
    </lineage>
</organism>
<protein>
    <submittedName>
        <fullName evidence="1">Uncharacterized protein</fullName>
    </submittedName>
</protein>
<comment type="caution">
    <text evidence="1">The sequence shown here is derived from an EMBL/GenBank/DDBJ whole genome shotgun (WGS) entry which is preliminary data.</text>
</comment>
<accession>A0ABR7DQB6</accession>
<keyword evidence="2" id="KW-1185">Reference proteome</keyword>
<dbReference type="EMBL" id="JACOOJ010000022">
    <property type="protein sequence ID" value="MBC5633604.1"/>
    <property type="molecule type" value="Genomic_DNA"/>
</dbReference>
<sequence length="200" mass="22464">MNTAAKIVSETLLGEYHKVVTLGKREFRIYQPTINEISRMFPGSGLSVSENTKRLEVISSMPEHIDEVCRTLAVAITIKKPIAEGLTFEYIRRFATMDQIQEAILVLGSVIRGDEIFELCELDKSTGKDTAKIFGNNNLAGQVATFVEQLHLSYKEVTNELSYPLLLLMSVDKMRVSYDDETEPEVKTLSGKELLKMKGI</sequence>
<reference evidence="1 2" key="1">
    <citation type="submission" date="2020-08" db="EMBL/GenBank/DDBJ databases">
        <title>Genome public.</title>
        <authorList>
            <person name="Liu C."/>
            <person name="Sun Q."/>
        </authorList>
    </citation>
    <scope>NUCLEOTIDE SEQUENCE [LARGE SCALE GENOMIC DNA]</scope>
    <source>
        <strain evidence="1 2">NSJ-79</strain>
    </source>
</reference>
<proteinExistence type="predicted"/>
<name>A0ABR7DQB6_9BACT</name>
<dbReference type="Proteomes" id="UP000651475">
    <property type="component" value="Unassembled WGS sequence"/>
</dbReference>
<gene>
    <name evidence="1" type="ORF">H8S65_12615</name>
</gene>